<evidence type="ECO:0000313" key="1">
    <source>
        <dbReference type="EMBL" id="CRY98155.1"/>
    </source>
</evidence>
<organism evidence="1">
    <name type="scientific">uncultured prokaryote</name>
    <dbReference type="NCBI Taxonomy" id="198431"/>
    <lineage>
        <taxon>unclassified sequences</taxon>
        <taxon>environmental samples</taxon>
    </lineage>
</organism>
<dbReference type="EMBL" id="LN854352">
    <property type="protein sequence ID" value="CRY98155.1"/>
    <property type="molecule type" value="Genomic_DNA"/>
</dbReference>
<dbReference type="AlphaFoldDB" id="A0A0H5Q9U4"/>
<protein>
    <submittedName>
        <fullName evidence="1">Uncharacterized protein</fullName>
    </submittedName>
</protein>
<sequence length="78" mass="9028">MWNVYMKIPLVNATLLKVVGCEDSNDFIQRKREQKKCSSPSAETENLLSLHLLPKSYRDGTNYQSTKVHNFCDVPKRL</sequence>
<reference evidence="1" key="2">
    <citation type="submission" date="2015-07" db="EMBL/GenBank/DDBJ databases">
        <title>Plasmids, circular viruses and viroids from rat gut.</title>
        <authorList>
            <person name="Jorgensen T.J."/>
            <person name="Hansen M.A."/>
            <person name="Xu Z."/>
            <person name="Tabak M.A."/>
            <person name="Sorensen S.J."/>
            <person name="Hansen L.H."/>
        </authorList>
    </citation>
    <scope>NUCLEOTIDE SEQUENCE</scope>
    <source>
        <strain evidence="1">RGRH1859</strain>
    </source>
</reference>
<accession>A0A0H5Q9U4</accession>
<name>A0A0H5Q9U4_9ZZZZ</name>
<proteinExistence type="predicted"/>
<reference evidence="1" key="1">
    <citation type="submission" date="2015-06" db="EMBL/GenBank/DDBJ databases">
        <authorList>
            <person name="Joergensen T."/>
        </authorList>
    </citation>
    <scope>NUCLEOTIDE SEQUENCE</scope>
    <source>
        <strain evidence="1">RGRH1859</strain>
    </source>
</reference>